<keyword evidence="2" id="KW-1133">Transmembrane helix</keyword>
<dbReference type="InterPro" id="IPR025273">
    <property type="entry name" value="DUF4064"/>
</dbReference>
<dbReference type="RefSeq" id="WP_239746659.1">
    <property type="nucleotide sequence ID" value="NZ_CP118848.1"/>
</dbReference>
<accession>A0AAX3W7R1</accession>
<organism evidence="4 5">
    <name type="scientific">Mammaliicoccus lentus</name>
    <name type="common">Staphylococcus lentus</name>
    <dbReference type="NCBI Taxonomy" id="42858"/>
    <lineage>
        <taxon>Bacteria</taxon>
        <taxon>Bacillati</taxon>
        <taxon>Bacillota</taxon>
        <taxon>Bacilli</taxon>
        <taxon>Bacillales</taxon>
        <taxon>Staphylococcaceae</taxon>
        <taxon>Mammaliicoccus</taxon>
    </lineage>
</organism>
<feature type="compositionally biased region" description="Acidic residues" evidence="1">
    <location>
        <begin position="190"/>
        <end position="199"/>
    </location>
</feature>
<feature type="domain" description="DUF4064" evidence="3">
    <location>
        <begin position="14"/>
        <end position="123"/>
    </location>
</feature>
<sequence>MNSYVEHVRQPVGRGAEKFFGWFAWIITLGVTALSLFAALVVLNNPTNINRLETLIEQLNINITSNGQILTSSQIALNIQNGIWLFIIYLIIVLIFSFIGLVLMRWRIFSALVFLLLSVVTLPLFIVLVPLFFFITSILLFIRKDKILPVEGMRRPEPMYNEPIKQPEERKSIPPQEPVQPRRQEKQVETEPEINENEAQDSGNDEILSRTRKHQKNKRFKEPVAEEEKTETTETDATESEEKDVDAVDENGEIGQRSDDPYSYQTTQPDDYQVTSGVTKKEKKPKKVKPNATIERRKNYEKRMEQQRKQTKAVQEAEELNKNDNKG</sequence>
<evidence type="ECO:0000313" key="5">
    <source>
        <dbReference type="Proteomes" id="UP001223261"/>
    </source>
</evidence>
<protein>
    <submittedName>
        <fullName evidence="4">DUF4064 domain-containing protein</fullName>
    </submittedName>
</protein>
<feature type="transmembrane region" description="Helical" evidence="2">
    <location>
        <begin position="109"/>
        <end position="142"/>
    </location>
</feature>
<dbReference type="EMBL" id="CP118848">
    <property type="protein sequence ID" value="WHI61065.1"/>
    <property type="molecule type" value="Genomic_DNA"/>
</dbReference>
<proteinExistence type="predicted"/>
<evidence type="ECO:0000313" key="4">
    <source>
        <dbReference type="EMBL" id="WHI61065.1"/>
    </source>
</evidence>
<dbReference type="Proteomes" id="UP001223261">
    <property type="component" value="Chromosome"/>
</dbReference>
<feature type="compositionally biased region" description="Acidic residues" evidence="1">
    <location>
        <begin position="233"/>
        <end position="252"/>
    </location>
</feature>
<gene>
    <name evidence="4" type="ORF">PYH69_05385</name>
</gene>
<feature type="compositionally biased region" description="Basic and acidic residues" evidence="1">
    <location>
        <begin position="180"/>
        <end position="189"/>
    </location>
</feature>
<keyword evidence="2" id="KW-0472">Membrane</keyword>
<feature type="compositionally biased region" description="Polar residues" evidence="1">
    <location>
        <begin position="263"/>
        <end position="278"/>
    </location>
</feature>
<feature type="transmembrane region" description="Helical" evidence="2">
    <location>
        <begin position="20"/>
        <end position="43"/>
    </location>
</feature>
<feature type="compositionally biased region" description="Basic residues" evidence="1">
    <location>
        <begin position="210"/>
        <end position="219"/>
    </location>
</feature>
<evidence type="ECO:0000256" key="1">
    <source>
        <dbReference type="SAM" id="MobiDB-lite"/>
    </source>
</evidence>
<reference evidence="4" key="1">
    <citation type="journal article" date="2023" name="Antibiotics">
        <title>Prevalence and Molecular Characterization of Methicillin-Resistant Staphylococci (MRS) and Mammaliicocci (MRM) in Dromedary Camels from Algeria: First Detection of SCCmec-mecC Hybrid in Methicillin-Resistant Mammaliicoccus lentus.</title>
        <authorList>
            <person name="Belhout C."/>
            <person name="Boyen F."/>
            <person name="Vereecke N."/>
            <person name="Theuns S."/>
            <person name="Taibi N."/>
            <person name="Stegger M."/>
            <person name="de la Fe-Rodriguez P.Y."/>
            <person name="Bouayad L."/>
            <person name="Elgroud R."/>
            <person name="Butaye P."/>
        </authorList>
    </citation>
    <scope>NUCLEOTIDE SEQUENCE</scope>
    <source>
        <strain evidence="4">7048</strain>
    </source>
</reference>
<feature type="region of interest" description="Disordered" evidence="1">
    <location>
        <begin position="157"/>
        <end position="327"/>
    </location>
</feature>
<evidence type="ECO:0000259" key="3">
    <source>
        <dbReference type="Pfam" id="PF13273"/>
    </source>
</evidence>
<dbReference type="AlphaFoldDB" id="A0AAX3W7R1"/>
<evidence type="ECO:0000256" key="2">
    <source>
        <dbReference type="SAM" id="Phobius"/>
    </source>
</evidence>
<feature type="compositionally biased region" description="Basic and acidic residues" evidence="1">
    <location>
        <begin position="294"/>
        <end position="308"/>
    </location>
</feature>
<keyword evidence="2" id="KW-0812">Transmembrane</keyword>
<feature type="compositionally biased region" description="Basic and acidic residues" evidence="1">
    <location>
        <begin position="220"/>
        <end position="232"/>
    </location>
</feature>
<dbReference type="Pfam" id="PF13273">
    <property type="entry name" value="DUF4064"/>
    <property type="match status" value="1"/>
</dbReference>
<name>A0AAX3W7R1_MAMLE</name>
<feature type="transmembrane region" description="Helical" evidence="2">
    <location>
        <begin position="83"/>
        <end position="103"/>
    </location>
</feature>